<organism evidence="1">
    <name type="scientific">viral metagenome</name>
    <dbReference type="NCBI Taxonomy" id="1070528"/>
    <lineage>
        <taxon>unclassified sequences</taxon>
        <taxon>metagenomes</taxon>
        <taxon>organismal metagenomes</taxon>
    </lineage>
</organism>
<dbReference type="AlphaFoldDB" id="A0A6H1ZIQ7"/>
<gene>
    <name evidence="1" type="ORF">TM448A00611_0024</name>
</gene>
<sequence>MTNREKERLKEIISNTFYAYIDTRYRKEEQREPLLPAHKTLIKVVDEYSEAEQTLLSLIDRQPGEVFIGIINNDKLADAIAEDCHDPGHDIRWCGTCETREAAIFDYRESIRKALNIKEEG</sequence>
<proteinExistence type="predicted"/>
<reference evidence="1" key="1">
    <citation type="submission" date="2020-03" db="EMBL/GenBank/DDBJ databases">
        <title>The deep terrestrial virosphere.</title>
        <authorList>
            <person name="Holmfeldt K."/>
            <person name="Nilsson E."/>
            <person name="Simone D."/>
            <person name="Lopez-Fernandez M."/>
            <person name="Wu X."/>
            <person name="de Brujin I."/>
            <person name="Lundin D."/>
            <person name="Andersson A."/>
            <person name="Bertilsson S."/>
            <person name="Dopson M."/>
        </authorList>
    </citation>
    <scope>NUCLEOTIDE SEQUENCE</scope>
    <source>
        <strain evidence="1">TM448A00611</strain>
    </source>
</reference>
<evidence type="ECO:0000313" key="1">
    <source>
        <dbReference type="EMBL" id="QJA47155.1"/>
    </source>
</evidence>
<protein>
    <submittedName>
        <fullName evidence="1">Uncharacterized protein</fullName>
    </submittedName>
</protein>
<name>A0A6H1ZIQ7_9ZZZZ</name>
<dbReference type="EMBL" id="MT144033">
    <property type="protein sequence ID" value="QJA47155.1"/>
    <property type="molecule type" value="Genomic_DNA"/>
</dbReference>
<accession>A0A6H1ZIQ7</accession>